<dbReference type="PROSITE" id="PS51253">
    <property type="entry name" value="HTH_CENPB"/>
    <property type="match status" value="1"/>
</dbReference>
<dbReference type="PROSITE" id="PS50960">
    <property type="entry name" value="HTH_PSQ"/>
    <property type="match status" value="1"/>
</dbReference>
<dbReference type="Proteomes" id="UP000654918">
    <property type="component" value="Unassembled WGS sequence"/>
</dbReference>
<dbReference type="EMBL" id="WIGO01000545">
    <property type="protein sequence ID" value="KAF6809210.1"/>
    <property type="molecule type" value="Genomic_DNA"/>
</dbReference>
<dbReference type="InterPro" id="IPR006600">
    <property type="entry name" value="HTH_CenpB_DNA-bd_dom"/>
</dbReference>
<dbReference type="GO" id="GO:0005634">
    <property type="term" value="C:nucleus"/>
    <property type="evidence" value="ECO:0007669"/>
    <property type="project" value="UniProtKB-SubCell"/>
</dbReference>
<dbReference type="InterPro" id="IPR007889">
    <property type="entry name" value="HTH_Psq"/>
</dbReference>
<evidence type="ECO:0000256" key="3">
    <source>
        <dbReference type="PROSITE-ProRule" id="PRU00320"/>
    </source>
</evidence>
<evidence type="ECO:0000256" key="4">
    <source>
        <dbReference type="SAM" id="MobiDB-lite"/>
    </source>
</evidence>
<evidence type="ECO:0000259" key="6">
    <source>
        <dbReference type="PROSITE" id="PS51253"/>
    </source>
</evidence>
<feature type="compositionally biased region" description="Polar residues" evidence="4">
    <location>
        <begin position="244"/>
        <end position="258"/>
    </location>
</feature>
<name>A0A8H6MUY6_9PEZI</name>
<dbReference type="Gene3D" id="1.10.10.60">
    <property type="entry name" value="Homeodomain-like"/>
    <property type="match status" value="1"/>
</dbReference>
<reference evidence="7" key="1">
    <citation type="journal article" date="2020" name="Phytopathology">
        <title>Genome Sequence Resources of Colletotrichum truncatum, C. plurivorum, C. musicola, and C. sojae: Four Species Pathogenic to Soybean (Glycine max).</title>
        <authorList>
            <person name="Rogerio F."/>
            <person name="Boufleur T.R."/>
            <person name="Ciampi-Guillardi M."/>
            <person name="Sukno S.A."/>
            <person name="Thon M.R."/>
            <person name="Massola Junior N.S."/>
            <person name="Baroncelli R."/>
        </authorList>
    </citation>
    <scope>NUCLEOTIDE SEQUENCE</scope>
    <source>
        <strain evidence="7">LFN00145</strain>
    </source>
</reference>
<dbReference type="InterPro" id="IPR009057">
    <property type="entry name" value="Homeodomain-like_sf"/>
</dbReference>
<evidence type="ECO:0008006" key="9">
    <source>
        <dbReference type="Google" id="ProtNLM"/>
    </source>
</evidence>
<feature type="domain" description="HTH psq-type" evidence="5">
    <location>
        <begin position="1"/>
        <end position="46"/>
    </location>
</feature>
<sequence>MKQYTEAQVNQALNAIANGTSQRKASLEYGVPKTTIVRRLQGVKGRDGAWARYQRLSPEQETHLTEWVRVQATLGLPPTHQQLRDFAERILVVKGDTQPLGRNWIGFFLKRIHQSRFIEAEQSIPNASMGLLLMSSDAGSIISRSLRSGPLRQQTDTIWMRLVFSRAGEATGWSWDQQRLDLFARNSLDHEHGRPSSNAYQQQVGPCPPWSYIRGRVYSSSGSPSISSHMNRGSSQPPRMGGHQTLQPYSGSRRCSSP</sequence>
<feature type="region of interest" description="Disordered" evidence="4">
    <location>
        <begin position="220"/>
        <end position="258"/>
    </location>
</feature>
<evidence type="ECO:0000256" key="1">
    <source>
        <dbReference type="ARBA" id="ARBA00023125"/>
    </source>
</evidence>
<evidence type="ECO:0000256" key="2">
    <source>
        <dbReference type="ARBA" id="ARBA00023242"/>
    </source>
</evidence>
<proteinExistence type="predicted"/>
<dbReference type="Pfam" id="PF05225">
    <property type="entry name" value="HTH_psq"/>
    <property type="match status" value="1"/>
</dbReference>
<dbReference type="Pfam" id="PF03221">
    <property type="entry name" value="HTH_Tnp_Tc5"/>
    <property type="match status" value="1"/>
</dbReference>
<gene>
    <name evidence="7" type="ORF">CPLU01_15545</name>
</gene>
<comment type="caution">
    <text evidence="7">The sequence shown here is derived from an EMBL/GenBank/DDBJ whole genome shotgun (WGS) entry which is preliminary data.</text>
</comment>
<feature type="DNA-binding region" description="H-T-H motif" evidence="3">
    <location>
        <begin position="22"/>
        <end position="42"/>
    </location>
</feature>
<dbReference type="SUPFAM" id="SSF46689">
    <property type="entry name" value="Homeodomain-like"/>
    <property type="match status" value="1"/>
</dbReference>
<evidence type="ECO:0000259" key="5">
    <source>
        <dbReference type="PROSITE" id="PS50960"/>
    </source>
</evidence>
<feature type="domain" description="HTH CENPB-type" evidence="6">
    <location>
        <begin position="48"/>
        <end position="118"/>
    </location>
</feature>
<dbReference type="AlphaFoldDB" id="A0A8H6MUY6"/>
<evidence type="ECO:0000313" key="8">
    <source>
        <dbReference type="Proteomes" id="UP000654918"/>
    </source>
</evidence>
<keyword evidence="1 3" id="KW-0238">DNA-binding</keyword>
<evidence type="ECO:0000313" key="7">
    <source>
        <dbReference type="EMBL" id="KAF6809210.1"/>
    </source>
</evidence>
<organism evidence="7 8">
    <name type="scientific">Colletotrichum plurivorum</name>
    <dbReference type="NCBI Taxonomy" id="2175906"/>
    <lineage>
        <taxon>Eukaryota</taxon>
        <taxon>Fungi</taxon>
        <taxon>Dikarya</taxon>
        <taxon>Ascomycota</taxon>
        <taxon>Pezizomycotina</taxon>
        <taxon>Sordariomycetes</taxon>
        <taxon>Hypocreomycetidae</taxon>
        <taxon>Glomerellales</taxon>
        <taxon>Glomerellaceae</taxon>
        <taxon>Colletotrichum</taxon>
        <taxon>Colletotrichum orchidearum species complex</taxon>
    </lineage>
</organism>
<keyword evidence="2 3" id="KW-0539">Nucleus</keyword>
<keyword evidence="8" id="KW-1185">Reference proteome</keyword>
<comment type="subcellular location">
    <subcellularLocation>
        <location evidence="3">Nucleus</location>
    </subcellularLocation>
</comment>
<dbReference type="GO" id="GO:0003677">
    <property type="term" value="F:DNA binding"/>
    <property type="evidence" value="ECO:0007669"/>
    <property type="project" value="UniProtKB-UniRule"/>
</dbReference>
<protein>
    <recommendedName>
        <fullName evidence="9">Transposase</fullName>
    </recommendedName>
</protein>
<accession>A0A8H6MUY6</accession>
<dbReference type="SMART" id="SM00674">
    <property type="entry name" value="CENPB"/>
    <property type="match status" value="1"/>
</dbReference>